<evidence type="ECO:0000259" key="1">
    <source>
        <dbReference type="Pfam" id="PF08765"/>
    </source>
</evidence>
<dbReference type="SUPFAM" id="SSF46689">
    <property type="entry name" value="Homeodomain-like"/>
    <property type="match status" value="1"/>
</dbReference>
<accession>A0ABY2CWQ8</accession>
<feature type="domain" description="Mor transcription activator" evidence="1">
    <location>
        <begin position="14"/>
        <end position="112"/>
    </location>
</feature>
<comment type="caution">
    <text evidence="2">The sequence shown here is derived from an EMBL/GenBank/DDBJ whole genome shotgun (WGS) entry which is preliminary data.</text>
</comment>
<dbReference type="InterPro" id="IPR014875">
    <property type="entry name" value="Mor_transcription_activator"/>
</dbReference>
<dbReference type="RefSeq" id="WP_132098495.1">
    <property type="nucleotide sequence ID" value="NZ_SMDA01000005.1"/>
</dbReference>
<dbReference type="Proteomes" id="UP000294801">
    <property type="component" value="Unassembled WGS sequence"/>
</dbReference>
<protein>
    <submittedName>
        <fullName evidence="2">Mor family transcriptional regulator</fullName>
    </submittedName>
</protein>
<proteinExistence type="predicted"/>
<dbReference type="Gene3D" id="1.10.10.60">
    <property type="entry name" value="Homeodomain-like"/>
    <property type="match status" value="1"/>
</dbReference>
<name>A0ABY2CWQ8_GULMO</name>
<dbReference type="PANTHER" id="PTHR37812">
    <property type="entry name" value="MU-LIKE PROPHAGE FLUMU PROTEIN C"/>
    <property type="match status" value="1"/>
</dbReference>
<dbReference type="InterPro" id="IPR052411">
    <property type="entry name" value="c-mor_Regulatory_Protein"/>
</dbReference>
<sequence length="114" mass="12891">MPLPETLPEGAVILHESIAAGLSEVLGLAPEAADQAAYDVLRRVLETCGGEYFYVPKDIRLAAHGRDIEVWRKFTGHNQRQLAREFGITVQYVYQIIARQREKDKKERQAELGL</sequence>
<reference evidence="2 3" key="1">
    <citation type="submission" date="2019-03" db="EMBL/GenBank/DDBJ databases">
        <title>Genomic Encyclopedia of Type Strains, Phase IV (KMG-IV): sequencing the most valuable type-strain genomes for metagenomic binning, comparative biology and taxonomic classification.</title>
        <authorList>
            <person name="Goeker M."/>
        </authorList>
    </citation>
    <scope>NUCLEOTIDE SEQUENCE [LARGE SCALE GENOMIC DNA]</scope>
    <source>
        <strain evidence="2 3">DSM 18507</strain>
    </source>
</reference>
<gene>
    <name evidence="2" type="ORF">EV669_105135</name>
</gene>
<dbReference type="EMBL" id="SMDA01000005">
    <property type="protein sequence ID" value="TCW31434.1"/>
    <property type="molecule type" value="Genomic_DNA"/>
</dbReference>
<dbReference type="InterPro" id="IPR009057">
    <property type="entry name" value="Homeodomain-like_sf"/>
</dbReference>
<organism evidence="2 3">
    <name type="scientific">Gulbenkiania mobilis</name>
    <dbReference type="NCBI Taxonomy" id="397457"/>
    <lineage>
        <taxon>Bacteria</taxon>
        <taxon>Pseudomonadati</taxon>
        <taxon>Pseudomonadota</taxon>
        <taxon>Betaproteobacteria</taxon>
        <taxon>Neisseriales</taxon>
        <taxon>Chromobacteriaceae</taxon>
        <taxon>Gulbenkiania</taxon>
    </lineage>
</organism>
<evidence type="ECO:0000313" key="3">
    <source>
        <dbReference type="Proteomes" id="UP000294801"/>
    </source>
</evidence>
<dbReference type="Pfam" id="PF08765">
    <property type="entry name" value="Mor"/>
    <property type="match status" value="1"/>
</dbReference>
<keyword evidence="3" id="KW-1185">Reference proteome</keyword>
<dbReference type="PANTHER" id="PTHR37812:SF1">
    <property type="entry name" value="MU-LIKE PROPHAGE FLUMU PROTEIN C"/>
    <property type="match status" value="1"/>
</dbReference>
<evidence type="ECO:0000313" key="2">
    <source>
        <dbReference type="EMBL" id="TCW31434.1"/>
    </source>
</evidence>